<feature type="transmembrane region" description="Helical" evidence="8">
    <location>
        <begin position="325"/>
        <end position="351"/>
    </location>
</feature>
<feature type="transmembrane region" description="Helical" evidence="8">
    <location>
        <begin position="287"/>
        <end position="305"/>
    </location>
</feature>
<keyword evidence="10" id="KW-1185">Reference proteome</keyword>
<dbReference type="PANTHER" id="PTHR21716">
    <property type="entry name" value="TRANSMEMBRANE PROTEIN"/>
    <property type="match status" value="1"/>
</dbReference>
<sequence>MFNYIILSRKYRFMLALVLIAFFIVFMAWYFSNIFAYVIISVVISTILRPLTNYLNQINFFKLRIPRPLAVLLSFLAMILVLSIFVFLFVPLISDQIEVLSTLDYDNLIVDVFKPLEKLEDFLIENSLTDSEMGFLVEGARQKTIDMFKNINFSNLLNGVVSVTGSFFVGALAVIFITFFLLLENGLLRNLIVKLIPNEYFEMTIEAFTMIESLLSNYLLGILFQMFSIFSIASVGLSIFGVNYALTIALFAALANLIPYLGPILGATFGIIVGLSTVTDLSTANDYLFLMLKVASVFGVVQLTDNIVLQPVIFSKSVKAHPLEIFIVIFAGANVGGVLGMIAAIPVYTILRVAVLEIRKGYKQYYIFKQS</sequence>
<dbReference type="EMBL" id="JAVDQD010000001">
    <property type="protein sequence ID" value="MDR6238382.1"/>
    <property type="molecule type" value="Genomic_DNA"/>
</dbReference>
<evidence type="ECO:0000256" key="5">
    <source>
        <dbReference type="ARBA" id="ARBA00022692"/>
    </source>
</evidence>
<comment type="subcellular location">
    <subcellularLocation>
        <location evidence="1">Cell membrane</location>
        <topology evidence="1">Multi-pass membrane protein</topology>
    </subcellularLocation>
</comment>
<gene>
    <name evidence="9" type="ORF">HNQ88_001358</name>
</gene>
<keyword evidence="5 8" id="KW-0812">Transmembrane</keyword>
<feature type="transmembrane region" description="Helical" evidence="8">
    <location>
        <begin position="37"/>
        <end position="56"/>
    </location>
</feature>
<evidence type="ECO:0000256" key="7">
    <source>
        <dbReference type="ARBA" id="ARBA00023136"/>
    </source>
</evidence>
<organism evidence="9 10">
    <name type="scientific">Aureibacter tunicatorum</name>
    <dbReference type="NCBI Taxonomy" id="866807"/>
    <lineage>
        <taxon>Bacteria</taxon>
        <taxon>Pseudomonadati</taxon>
        <taxon>Bacteroidota</taxon>
        <taxon>Cytophagia</taxon>
        <taxon>Cytophagales</taxon>
        <taxon>Persicobacteraceae</taxon>
        <taxon>Aureibacter</taxon>
    </lineage>
</organism>
<dbReference type="AlphaFoldDB" id="A0AAE3XK50"/>
<keyword evidence="3" id="KW-0813">Transport</keyword>
<evidence type="ECO:0000256" key="1">
    <source>
        <dbReference type="ARBA" id="ARBA00004651"/>
    </source>
</evidence>
<protein>
    <submittedName>
        <fullName evidence="9">PurR-regulated permease PerM</fullName>
    </submittedName>
</protein>
<keyword evidence="7 8" id="KW-0472">Membrane</keyword>
<evidence type="ECO:0000313" key="10">
    <source>
        <dbReference type="Proteomes" id="UP001185092"/>
    </source>
</evidence>
<accession>A0AAE3XK50</accession>
<evidence type="ECO:0000256" key="4">
    <source>
        <dbReference type="ARBA" id="ARBA00022475"/>
    </source>
</evidence>
<keyword evidence="4" id="KW-1003">Cell membrane</keyword>
<comment type="caution">
    <text evidence="9">The sequence shown here is derived from an EMBL/GenBank/DDBJ whole genome shotgun (WGS) entry which is preliminary data.</text>
</comment>
<reference evidence="9" key="1">
    <citation type="submission" date="2023-07" db="EMBL/GenBank/DDBJ databases">
        <title>Genomic Encyclopedia of Type Strains, Phase IV (KMG-IV): sequencing the most valuable type-strain genomes for metagenomic binning, comparative biology and taxonomic classification.</title>
        <authorList>
            <person name="Goeker M."/>
        </authorList>
    </citation>
    <scope>NUCLEOTIDE SEQUENCE</scope>
    <source>
        <strain evidence="9">DSM 26174</strain>
    </source>
</reference>
<feature type="transmembrane region" description="Helical" evidence="8">
    <location>
        <begin position="68"/>
        <end position="93"/>
    </location>
</feature>
<feature type="transmembrane region" description="Helical" evidence="8">
    <location>
        <begin position="248"/>
        <end position="275"/>
    </location>
</feature>
<evidence type="ECO:0000313" key="9">
    <source>
        <dbReference type="EMBL" id="MDR6238382.1"/>
    </source>
</evidence>
<dbReference type="Pfam" id="PF01594">
    <property type="entry name" value="AI-2E_transport"/>
    <property type="match status" value="1"/>
</dbReference>
<keyword evidence="6 8" id="KW-1133">Transmembrane helix</keyword>
<evidence type="ECO:0000256" key="6">
    <source>
        <dbReference type="ARBA" id="ARBA00022989"/>
    </source>
</evidence>
<dbReference type="GO" id="GO:0005886">
    <property type="term" value="C:plasma membrane"/>
    <property type="evidence" value="ECO:0007669"/>
    <property type="project" value="UniProtKB-SubCell"/>
</dbReference>
<comment type="similarity">
    <text evidence="2">Belongs to the autoinducer-2 exporter (AI-2E) (TC 2.A.86) family.</text>
</comment>
<feature type="transmembrane region" description="Helical" evidence="8">
    <location>
        <begin position="218"/>
        <end position="242"/>
    </location>
</feature>
<feature type="transmembrane region" description="Helical" evidence="8">
    <location>
        <begin position="12"/>
        <end position="31"/>
    </location>
</feature>
<dbReference type="Proteomes" id="UP001185092">
    <property type="component" value="Unassembled WGS sequence"/>
</dbReference>
<name>A0AAE3XK50_9BACT</name>
<evidence type="ECO:0000256" key="8">
    <source>
        <dbReference type="SAM" id="Phobius"/>
    </source>
</evidence>
<evidence type="ECO:0000256" key="2">
    <source>
        <dbReference type="ARBA" id="ARBA00009773"/>
    </source>
</evidence>
<dbReference type="InterPro" id="IPR002549">
    <property type="entry name" value="AI-2E-like"/>
</dbReference>
<proteinExistence type="inferred from homology"/>
<feature type="transmembrane region" description="Helical" evidence="8">
    <location>
        <begin position="156"/>
        <end position="183"/>
    </location>
</feature>
<dbReference type="PANTHER" id="PTHR21716:SF53">
    <property type="entry name" value="PERMEASE PERM-RELATED"/>
    <property type="match status" value="1"/>
</dbReference>
<evidence type="ECO:0000256" key="3">
    <source>
        <dbReference type="ARBA" id="ARBA00022448"/>
    </source>
</evidence>
<dbReference type="RefSeq" id="WP_309937869.1">
    <property type="nucleotide sequence ID" value="NZ_AP025305.1"/>
</dbReference>
<dbReference type="GO" id="GO:0055085">
    <property type="term" value="P:transmembrane transport"/>
    <property type="evidence" value="ECO:0007669"/>
    <property type="project" value="TreeGrafter"/>
</dbReference>